<evidence type="ECO:0000313" key="11">
    <source>
        <dbReference type="Proteomes" id="UP000000467"/>
    </source>
</evidence>
<accession>K4LCF8</accession>
<dbReference type="SUPFAM" id="SSF53448">
    <property type="entry name" value="Nucleotide-diphospho-sugar transferases"/>
    <property type="match status" value="1"/>
</dbReference>
<keyword evidence="2 8" id="KW-0808">Transferase</keyword>
<dbReference type="Proteomes" id="UP000000467">
    <property type="component" value="Chromosome"/>
</dbReference>
<dbReference type="GO" id="GO:0046872">
    <property type="term" value="F:metal ion binding"/>
    <property type="evidence" value="ECO:0007669"/>
    <property type="project" value="UniProtKB-KW"/>
</dbReference>
<keyword evidence="4 8" id="KW-0547">Nucleotide-binding</keyword>
<reference evidence="10 11" key="1">
    <citation type="journal article" date="2012" name="BMC Genomics">
        <title>Genome-guided analysis of physiological and morphological traits of the fermentative acetate oxidizer Thermacetogenium phaeum.</title>
        <authorList>
            <person name="Oehler D."/>
            <person name="Poehlein A."/>
            <person name="Leimbach A."/>
            <person name="Muller N."/>
            <person name="Daniel R."/>
            <person name="Gottschalk G."/>
            <person name="Schink B."/>
        </authorList>
    </citation>
    <scope>NUCLEOTIDE SEQUENCE [LARGE SCALE GENOMIC DNA]</scope>
    <source>
        <strain evidence="11">ATCC BAA-254 / DSM 26808 / PB</strain>
    </source>
</reference>
<evidence type="ECO:0000259" key="9">
    <source>
        <dbReference type="Pfam" id="PF12804"/>
    </source>
</evidence>
<keyword evidence="7 8" id="KW-0501">Molybdenum cofactor biosynthesis</keyword>
<dbReference type="GO" id="GO:0005525">
    <property type="term" value="F:GTP binding"/>
    <property type="evidence" value="ECO:0007669"/>
    <property type="project" value="UniProtKB-UniRule"/>
</dbReference>
<dbReference type="CDD" id="cd02503">
    <property type="entry name" value="MobA"/>
    <property type="match status" value="1"/>
</dbReference>
<dbReference type="GO" id="GO:0005737">
    <property type="term" value="C:cytoplasm"/>
    <property type="evidence" value="ECO:0007669"/>
    <property type="project" value="UniProtKB-SubCell"/>
</dbReference>
<evidence type="ECO:0000256" key="7">
    <source>
        <dbReference type="ARBA" id="ARBA00023150"/>
    </source>
</evidence>
<evidence type="ECO:0000256" key="5">
    <source>
        <dbReference type="ARBA" id="ARBA00022842"/>
    </source>
</evidence>
<dbReference type="HAMAP" id="MF_00316">
    <property type="entry name" value="MobA"/>
    <property type="match status" value="1"/>
</dbReference>
<evidence type="ECO:0000256" key="3">
    <source>
        <dbReference type="ARBA" id="ARBA00022723"/>
    </source>
</evidence>
<evidence type="ECO:0000256" key="4">
    <source>
        <dbReference type="ARBA" id="ARBA00022741"/>
    </source>
</evidence>
<comment type="subcellular location">
    <subcellularLocation>
        <location evidence="8">Cytoplasm</location>
    </subcellularLocation>
</comment>
<evidence type="ECO:0000256" key="1">
    <source>
        <dbReference type="ARBA" id="ARBA00022490"/>
    </source>
</evidence>
<comment type="caution">
    <text evidence="8">Lacks conserved residue(s) required for the propagation of feature annotation.</text>
</comment>
<feature type="domain" description="MobA-like NTP transferase" evidence="9">
    <location>
        <begin position="5"/>
        <end position="151"/>
    </location>
</feature>
<proteinExistence type="inferred from homology"/>
<dbReference type="HOGENOM" id="CLU_055597_2_1_9"/>
<sequence length="210" mass="23674">MKASGIILAGGSSSRMGRDKSLMVYNQQTLIERTVNELRKVVDEIVIASNNTSKYSIPGVIEVPDLYPGMGPLAGIHAGLKQIKHRYAFVISCDMPLFRAELAKYLLELSPGYDVVVPQINDYLEPLCAVYSKECLEPIESCLKAGVRKIILFFPQVRVLTIGRREIENIGNPEELFYNLNTPEDYRLLLERRQSRQKGQEEHCDEGVSN</sequence>
<keyword evidence="11" id="KW-1185">Reference proteome</keyword>
<organism evidence="10 11">
    <name type="scientific">Thermacetogenium phaeum (strain ATCC BAA-254 / DSM 26808 / PB)</name>
    <dbReference type="NCBI Taxonomy" id="1089553"/>
    <lineage>
        <taxon>Bacteria</taxon>
        <taxon>Bacillati</taxon>
        <taxon>Bacillota</taxon>
        <taxon>Clostridia</taxon>
        <taxon>Thermoanaerobacterales</taxon>
        <taxon>Thermoanaerobacteraceae</taxon>
        <taxon>Thermacetogenium</taxon>
    </lineage>
</organism>
<protein>
    <recommendedName>
        <fullName evidence="8">Probable molybdenum cofactor guanylyltransferase</fullName>
        <shortName evidence="8">MoCo guanylyltransferase</shortName>
        <ecNumber evidence="8">2.7.7.77</ecNumber>
    </recommendedName>
    <alternativeName>
        <fullName evidence="8">GTP:molybdopterin guanylyltransferase</fullName>
    </alternativeName>
    <alternativeName>
        <fullName evidence="8">Mo-MPT guanylyltransferase</fullName>
    </alternativeName>
    <alternativeName>
        <fullName evidence="8">Molybdopterin guanylyltransferase</fullName>
    </alternativeName>
    <alternativeName>
        <fullName evidence="8">Molybdopterin-guanine dinucleotide synthase</fullName>
        <shortName evidence="8">MGD synthase</shortName>
    </alternativeName>
</protein>
<dbReference type="InterPro" id="IPR029044">
    <property type="entry name" value="Nucleotide-diphossugar_trans"/>
</dbReference>
<feature type="binding site" evidence="8">
    <location>
        <position position="94"/>
    </location>
    <ligand>
        <name>Mg(2+)</name>
        <dbReference type="ChEBI" id="CHEBI:18420"/>
    </ligand>
</feature>
<keyword evidence="1 8" id="KW-0963">Cytoplasm</keyword>
<dbReference type="GO" id="GO:1902758">
    <property type="term" value="P:bis(molybdopterin guanine dinucleotide)molybdenum biosynthetic process"/>
    <property type="evidence" value="ECO:0007669"/>
    <property type="project" value="TreeGrafter"/>
</dbReference>
<dbReference type="EC" id="2.7.7.77" evidence="8"/>
<dbReference type="KEGG" id="tpz:Tph_c01750"/>
<feature type="binding site" evidence="8">
    <location>
        <position position="20"/>
    </location>
    <ligand>
        <name>GTP</name>
        <dbReference type="ChEBI" id="CHEBI:37565"/>
    </ligand>
</feature>
<dbReference type="OrthoDB" id="9788394at2"/>
<dbReference type="PANTHER" id="PTHR19136:SF81">
    <property type="entry name" value="MOLYBDENUM COFACTOR GUANYLYLTRANSFERASE"/>
    <property type="match status" value="1"/>
</dbReference>
<dbReference type="InterPro" id="IPR013482">
    <property type="entry name" value="Molybde_CF_guanTrfase"/>
</dbReference>
<comment type="domain">
    <text evidence="8">The N-terminal domain determines nucleotide recognition and specific binding, while the C-terminal domain determines the specific binding to the target protein.</text>
</comment>
<comment type="cofactor">
    <cofactor evidence="8">
        <name>Mg(2+)</name>
        <dbReference type="ChEBI" id="CHEBI:18420"/>
    </cofactor>
</comment>
<dbReference type="EMBL" id="CP003732">
    <property type="protein sequence ID" value="AFV10423.1"/>
    <property type="molecule type" value="Genomic_DNA"/>
</dbReference>
<comment type="function">
    <text evidence="8">Transfers a GMP moiety from GTP to Mo-molybdopterin (Mo-MPT) cofactor (Moco or molybdenum cofactor) to form Mo-molybdopterin guanine dinucleotide (Mo-MGD) cofactor.</text>
</comment>
<evidence type="ECO:0000256" key="2">
    <source>
        <dbReference type="ARBA" id="ARBA00022679"/>
    </source>
</evidence>
<gene>
    <name evidence="10" type="primary">mobA2</name>
    <name evidence="8" type="synonym">mobA</name>
    <name evidence="10" type="ordered locus">Tph_c01750</name>
</gene>
<keyword evidence="3 8" id="KW-0479">Metal-binding</keyword>
<dbReference type="Gene3D" id="3.90.550.10">
    <property type="entry name" value="Spore Coat Polysaccharide Biosynthesis Protein SpsA, Chain A"/>
    <property type="match status" value="1"/>
</dbReference>
<dbReference type="Pfam" id="PF12804">
    <property type="entry name" value="NTP_transf_3"/>
    <property type="match status" value="1"/>
</dbReference>
<keyword evidence="5 8" id="KW-0460">Magnesium</keyword>
<name>K4LCF8_THEPS</name>
<evidence type="ECO:0000256" key="8">
    <source>
        <dbReference type="HAMAP-Rule" id="MF_00316"/>
    </source>
</evidence>
<feature type="binding site" evidence="8">
    <location>
        <position position="65"/>
    </location>
    <ligand>
        <name>GTP</name>
        <dbReference type="ChEBI" id="CHEBI:37565"/>
    </ligand>
</feature>
<keyword evidence="6 8" id="KW-0342">GTP-binding</keyword>
<comment type="similarity">
    <text evidence="8">Belongs to the MobA family.</text>
</comment>
<dbReference type="GO" id="GO:0061603">
    <property type="term" value="F:molybdenum cofactor guanylyltransferase activity"/>
    <property type="evidence" value="ECO:0007669"/>
    <property type="project" value="UniProtKB-EC"/>
</dbReference>
<evidence type="ECO:0000313" key="10">
    <source>
        <dbReference type="EMBL" id="AFV10423.1"/>
    </source>
</evidence>
<feature type="binding site" evidence="8">
    <location>
        <position position="94"/>
    </location>
    <ligand>
        <name>GTP</name>
        <dbReference type="ChEBI" id="CHEBI:37565"/>
    </ligand>
</feature>
<dbReference type="STRING" id="1089553.Tph_c01750"/>
<evidence type="ECO:0000256" key="6">
    <source>
        <dbReference type="ARBA" id="ARBA00023134"/>
    </source>
</evidence>
<dbReference type="RefSeq" id="WP_015049343.1">
    <property type="nucleotide sequence ID" value="NC_018870.1"/>
</dbReference>
<dbReference type="PANTHER" id="PTHR19136">
    <property type="entry name" value="MOLYBDENUM COFACTOR GUANYLYLTRANSFERASE"/>
    <property type="match status" value="1"/>
</dbReference>
<comment type="catalytic activity">
    <reaction evidence="8">
        <text>Mo-molybdopterin + GTP + H(+) = Mo-molybdopterin guanine dinucleotide + diphosphate</text>
        <dbReference type="Rhea" id="RHEA:34243"/>
        <dbReference type="ChEBI" id="CHEBI:15378"/>
        <dbReference type="ChEBI" id="CHEBI:33019"/>
        <dbReference type="ChEBI" id="CHEBI:37565"/>
        <dbReference type="ChEBI" id="CHEBI:71302"/>
        <dbReference type="ChEBI" id="CHEBI:71310"/>
        <dbReference type="EC" id="2.7.7.77"/>
    </reaction>
</comment>
<dbReference type="eggNOG" id="COG0746">
    <property type="taxonomic scope" value="Bacteria"/>
</dbReference>
<dbReference type="AlphaFoldDB" id="K4LCF8"/>
<dbReference type="InterPro" id="IPR025877">
    <property type="entry name" value="MobA-like_NTP_Trfase"/>
</dbReference>
<feature type="binding site" evidence="8">
    <location>
        <begin position="8"/>
        <end position="10"/>
    </location>
    <ligand>
        <name>GTP</name>
        <dbReference type="ChEBI" id="CHEBI:37565"/>
    </ligand>
</feature>